<dbReference type="Gene3D" id="3.10.620.30">
    <property type="match status" value="1"/>
</dbReference>
<protein>
    <submittedName>
        <fullName evidence="2">Transglutaminase domain-containing protein</fullName>
    </submittedName>
</protein>
<dbReference type="InterPro" id="IPR052557">
    <property type="entry name" value="CAP/Cytokinesis_protein"/>
</dbReference>
<keyword evidence="3" id="KW-1185">Reference proteome</keyword>
<dbReference type="RefSeq" id="WP_341696559.1">
    <property type="nucleotide sequence ID" value="NZ_JBBYHR010000004.1"/>
</dbReference>
<evidence type="ECO:0000313" key="3">
    <source>
        <dbReference type="Proteomes" id="UP001464555"/>
    </source>
</evidence>
<dbReference type="Pfam" id="PF01841">
    <property type="entry name" value="Transglut_core"/>
    <property type="match status" value="1"/>
</dbReference>
<evidence type="ECO:0000259" key="1">
    <source>
        <dbReference type="SMART" id="SM00460"/>
    </source>
</evidence>
<feature type="domain" description="Transglutaminase-like" evidence="1">
    <location>
        <begin position="110"/>
        <end position="177"/>
    </location>
</feature>
<sequence>MKTINLFFITIILIFSGGYIQAQDFSKVDAKVRAYPKSFMNVDGLASRINSDFNRQDEKARAAFTWIALNIDYDKSPSAPGRKPIHFSTKNENERRAKLTAIENDLALKTLRSQKGVCHGYAMLYKVLAGKLGLESEVVYGVGKIAASDIGKLPAKGNHAWNAVKVSGQWKLLDVTWGADGITGGTGFDAGYFFTSPQQFFLNHFPDDKKWLFIGKSESEFAALPLYYNLGYEFITPSAGVINSNGSQLIHFKVRGLKADDDVVYQYSSGAFSNKVTPKITNGVGEFSVLLGKSASGTLTIFANRKSIAAYKIN</sequence>
<dbReference type="InterPro" id="IPR038765">
    <property type="entry name" value="Papain-like_cys_pep_sf"/>
</dbReference>
<name>A0ABU9HWH0_9FLAO</name>
<dbReference type="SUPFAM" id="SSF54001">
    <property type="entry name" value="Cysteine proteinases"/>
    <property type="match status" value="1"/>
</dbReference>
<dbReference type="SMART" id="SM00460">
    <property type="entry name" value="TGc"/>
    <property type="match status" value="1"/>
</dbReference>
<evidence type="ECO:0000313" key="2">
    <source>
        <dbReference type="EMBL" id="MEL1244240.1"/>
    </source>
</evidence>
<accession>A0ABU9HWH0</accession>
<organism evidence="2 3">
    <name type="scientific">Flavobacterium arundinis</name>
    <dbReference type="NCBI Taxonomy" id="3139143"/>
    <lineage>
        <taxon>Bacteria</taxon>
        <taxon>Pseudomonadati</taxon>
        <taxon>Bacteroidota</taxon>
        <taxon>Flavobacteriia</taxon>
        <taxon>Flavobacteriales</taxon>
        <taxon>Flavobacteriaceae</taxon>
        <taxon>Flavobacterium</taxon>
    </lineage>
</organism>
<reference evidence="2 3" key="1">
    <citation type="submission" date="2024-04" db="EMBL/GenBank/DDBJ databases">
        <title>Flavobacterium sp. DGU11 16S ribosomal RNA gene Genome sequencing and assembly.</title>
        <authorList>
            <person name="Park S."/>
        </authorList>
    </citation>
    <scope>NUCLEOTIDE SEQUENCE [LARGE SCALE GENOMIC DNA]</scope>
    <source>
        <strain evidence="2 3">DGU11</strain>
    </source>
</reference>
<comment type="caution">
    <text evidence="2">The sequence shown here is derived from an EMBL/GenBank/DDBJ whole genome shotgun (WGS) entry which is preliminary data.</text>
</comment>
<proteinExistence type="predicted"/>
<dbReference type="PANTHER" id="PTHR46333">
    <property type="entry name" value="CYTOKINESIS PROTEIN 3"/>
    <property type="match status" value="1"/>
</dbReference>
<gene>
    <name evidence="2" type="ORF">AAEO56_08215</name>
</gene>
<dbReference type="EMBL" id="JBBYHR010000004">
    <property type="protein sequence ID" value="MEL1244240.1"/>
    <property type="molecule type" value="Genomic_DNA"/>
</dbReference>
<dbReference type="InterPro" id="IPR002931">
    <property type="entry name" value="Transglutaminase-like"/>
</dbReference>
<dbReference type="PANTHER" id="PTHR46333:SF2">
    <property type="entry name" value="CYTOKINESIS PROTEIN 3"/>
    <property type="match status" value="1"/>
</dbReference>
<dbReference type="Proteomes" id="UP001464555">
    <property type="component" value="Unassembled WGS sequence"/>
</dbReference>